<sequence length="278" mass="31005">MATGSVHFDLKELAEIDMELPIQKAILDEVLTKDPFTPVPGIINMRCLGSLPSSRIRKGLIYRSGALNNLPLSSLSTLKDDLGIKLILDLRTQREITRSPNPAIAGVTNKHFDSLRVPSPLDLSEFVEEGGKKGYVKMYEEVLEIHQPSIRAALEWVRDEGSPLLFHCTAGKDRTGVLAAILLSLAGTPKEAIAHDFALTRIGIEPARELLLQMLKMWNKEWTAETPGMREFSQIKEEYMLGTLEMMQEKYGGAEGYAKRLGFADEDLEKIRKGLRGD</sequence>
<protein>
    <recommendedName>
        <fullName evidence="1">Tyrosine specific protein phosphatases domain-containing protein</fullName>
    </recommendedName>
</protein>
<dbReference type="PROSITE" id="PS50056">
    <property type="entry name" value="TYR_PHOSPHATASE_2"/>
    <property type="match status" value="1"/>
</dbReference>
<reference evidence="2" key="1">
    <citation type="journal article" date="2020" name="Stud. Mycol.">
        <title>101 Dothideomycetes genomes: a test case for predicting lifestyles and emergence of pathogens.</title>
        <authorList>
            <person name="Haridas S."/>
            <person name="Albert R."/>
            <person name="Binder M."/>
            <person name="Bloem J."/>
            <person name="Labutti K."/>
            <person name="Salamov A."/>
            <person name="Andreopoulos B."/>
            <person name="Baker S."/>
            <person name="Barry K."/>
            <person name="Bills G."/>
            <person name="Bluhm B."/>
            <person name="Cannon C."/>
            <person name="Castanera R."/>
            <person name="Culley D."/>
            <person name="Daum C."/>
            <person name="Ezra D."/>
            <person name="Gonzalez J."/>
            <person name="Henrissat B."/>
            <person name="Kuo A."/>
            <person name="Liang C."/>
            <person name="Lipzen A."/>
            <person name="Lutzoni F."/>
            <person name="Magnuson J."/>
            <person name="Mondo S."/>
            <person name="Nolan M."/>
            <person name="Ohm R."/>
            <person name="Pangilinan J."/>
            <person name="Park H.-J."/>
            <person name="Ramirez L."/>
            <person name="Alfaro M."/>
            <person name="Sun H."/>
            <person name="Tritt A."/>
            <person name="Yoshinaga Y."/>
            <person name="Zwiers L.-H."/>
            <person name="Turgeon B."/>
            <person name="Goodwin S."/>
            <person name="Spatafora J."/>
            <person name="Crous P."/>
            <person name="Grigoriev I."/>
        </authorList>
    </citation>
    <scope>NUCLEOTIDE SEQUENCE</scope>
    <source>
        <strain evidence="2">CBS 122368</strain>
    </source>
</reference>
<gene>
    <name evidence="2" type="ORF">BU26DRAFT_557888</name>
</gene>
<dbReference type="SUPFAM" id="SSF52799">
    <property type="entry name" value="(Phosphotyrosine protein) phosphatases II"/>
    <property type="match status" value="1"/>
</dbReference>
<dbReference type="OrthoDB" id="449382at2759"/>
<dbReference type="Pfam" id="PF13350">
    <property type="entry name" value="Y_phosphatase3"/>
    <property type="match status" value="1"/>
</dbReference>
<dbReference type="PANTHER" id="PTHR31126:SF1">
    <property type="entry name" value="TYROSINE SPECIFIC PROTEIN PHOSPHATASES DOMAIN-CONTAINING PROTEIN"/>
    <property type="match status" value="1"/>
</dbReference>
<evidence type="ECO:0000313" key="2">
    <source>
        <dbReference type="EMBL" id="KAF2256442.1"/>
    </source>
</evidence>
<dbReference type="GO" id="GO:0004721">
    <property type="term" value="F:phosphoprotein phosphatase activity"/>
    <property type="evidence" value="ECO:0007669"/>
    <property type="project" value="InterPro"/>
</dbReference>
<dbReference type="InterPro" id="IPR000387">
    <property type="entry name" value="Tyr_Pase_dom"/>
</dbReference>
<organism evidence="2 3">
    <name type="scientific">Trematosphaeria pertusa</name>
    <dbReference type="NCBI Taxonomy" id="390896"/>
    <lineage>
        <taxon>Eukaryota</taxon>
        <taxon>Fungi</taxon>
        <taxon>Dikarya</taxon>
        <taxon>Ascomycota</taxon>
        <taxon>Pezizomycotina</taxon>
        <taxon>Dothideomycetes</taxon>
        <taxon>Pleosporomycetidae</taxon>
        <taxon>Pleosporales</taxon>
        <taxon>Massarineae</taxon>
        <taxon>Trematosphaeriaceae</taxon>
        <taxon>Trematosphaeria</taxon>
    </lineage>
</organism>
<feature type="domain" description="Tyrosine specific protein phosphatases" evidence="1">
    <location>
        <begin position="133"/>
        <end position="183"/>
    </location>
</feature>
<dbReference type="EMBL" id="ML987189">
    <property type="protein sequence ID" value="KAF2256442.1"/>
    <property type="molecule type" value="Genomic_DNA"/>
</dbReference>
<name>A0A6A6J2L3_9PLEO</name>
<evidence type="ECO:0000313" key="3">
    <source>
        <dbReference type="Proteomes" id="UP000800094"/>
    </source>
</evidence>
<dbReference type="PANTHER" id="PTHR31126">
    <property type="entry name" value="TYROSINE-PROTEIN PHOSPHATASE"/>
    <property type="match status" value="1"/>
</dbReference>
<dbReference type="Gene3D" id="3.90.190.10">
    <property type="entry name" value="Protein tyrosine phosphatase superfamily"/>
    <property type="match status" value="1"/>
</dbReference>
<dbReference type="InterPro" id="IPR029021">
    <property type="entry name" value="Prot-tyrosine_phosphatase-like"/>
</dbReference>
<dbReference type="AlphaFoldDB" id="A0A6A6J2L3"/>
<dbReference type="GeneID" id="54585832"/>
<dbReference type="Proteomes" id="UP000800094">
    <property type="component" value="Unassembled WGS sequence"/>
</dbReference>
<evidence type="ECO:0000259" key="1">
    <source>
        <dbReference type="PROSITE" id="PS50056"/>
    </source>
</evidence>
<keyword evidence="3" id="KW-1185">Reference proteome</keyword>
<accession>A0A6A6J2L3</accession>
<dbReference type="InterPro" id="IPR016130">
    <property type="entry name" value="Tyr_Pase_AS"/>
</dbReference>
<dbReference type="InterPro" id="IPR026893">
    <property type="entry name" value="Tyr/Ser_Pase_IphP-type"/>
</dbReference>
<dbReference type="PROSITE" id="PS00383">
    <property type="entry name" value="TYR_PHOSPHATASE_1"/>
    <property type="match status" value="1"/>
</dbReference>
<proteinExistence type="predicted"/>
<dbReference type="RefSeq" id="XP_033691446.1">
    <property type="nucleotide sequence ID" value="XM_033832502.1"/>
</dbReference>